<comment type="caution">
    <text evidence="1">The sequence shown here is derived from an EMBL/GenBank/DDBJ whole genome shotgun (WGS) entry which is preliminary data.</text>
</comment>
<reference evidence="1 2" key="1">
    <citation type="journal article" date="2022" name="bioRxiv">
        <title>The genome of the oomycete Peronosclerospora sorghi, a cosmopolitan pathogen of maize and sorghum, is inflated with dispersed pseudogenes.</title>
        <authorList>
            <person name="Fletcher K."/>
            <person name="Martin F."/>
            <person name="Isakeit T."/>
            <person name="Cavanaugh K."/>
            <person name="Magill C."/>
            <person name="Michelmore R."/>
        </authorList>
    </citation>
    <scope>NUCLEOTIDE SEQUENCE [LARGE SCALE GENOMIC DNA]</scope>
    <source>
        <strain evidence="1">P6</strain>
    </source>
</reference>
<dbReference type="EMBL" id="CM047580">
    <property type="protein sequence ID" value="KAI9921865.1"/>
    <property type="molecule type" value="Genomic_DNA"/>
</dbReference>
<sequence>MPPDTASCISLGQEPTRGTRALDRQVQPVRERGHKTRKVSVGGMYFPSSRKHKEEDEETARDWNVRDTTPSTAKKTMDKPENGRGVQQTAQESAAQAASMTQLFQIERLMEELHQRKEKEEKSIQSTSFSPKKASSRAQATTIGARGEKWREMHFPLNKAHDGNSTLSLSFGNQRVDPAWKGLSADRTRHLCVSMMIDWPKKLSARNKSGNGVKVTHARSRNGIDHFFLEEHRVQHERVRYGCFKPLASKFSPTGSQPRDNQSRASAAKVPLQLFPAV</sequence>
<accession>A0ACC0WSI1</accession>
<organism evidence="1 2">
    <name type="scientific">Peronosclerospora sorghi</name>
    <dbReference type="NCBI Taxonomy" id="230839"/>
    <lineage>
        <taxon>Eukaryota</taxon>
        <taxon>Sar</taxon>
        <taxon>Stramenopiles</taxon>
        <taxon>Oomycota</taxon>
        <taxon>Peronosporomycetes</taxon>
        <taxon>Peronosporales</taxon>
        <taxon>Peronosporaceae</taxon>
        <taxon>Peronosclerospora</taxon>
    </lineage>
</organism>
<name>A0ACC0WSI1_9STRA</name>
<proteinExistence type="predicted"/>
<evidence type="ECO:0000313" key="2">
    <source>
        <dbReference type="Proteomes" id="UP001163321"/>
    </source>
</evidence>
<protein>
    <submittedName>
        <fullName evidence="1">Uncharacterized protein</fullName>
    </submittedName>
</protein>
<dbReference type="Proteomes" id="UP001163321">
    <property type="component" value="Chromosome 1"/>
</dbReference>
<keyword evidence="2" id="KW-1185">Reference proteome</keyword>
<gene>
    <name evidence="1" type="ORF">PsorP6_001602</name>
</gene>
<evidence type="ECO:0000313" key="1">
    <source>
        <dbReference type="EMBL" id="KAI9921865.1"/>
    </source>
</evidence>